<feature type="chain" id="PRO_5043492839" description="Autotransporter domain-containing protein" evidence="1">
    <location>
        <begin position="24"/>
        <end position="838"/>
    </location>
</feature>
<evidence type="ECO:0000256" key="1">
    <source>
        <dbReference type="SAM" id="SignalP"/>
    </source>
</evidence>
<reference evidence="2" key="1">
    <citation type="submission" date="2023-10" db="EMBL/GenBank/DDBJ databases">
        <title>The first scallop-associated chemosynthetic bacterial symbiont.</title>
        <authorList>
            <person name="Lin Y.-T."/>
            <person name="Sun J."/>
            <person name="Ip J.C.-H."/>
            <person name="He X."/>
            <person name="Gao Z.-M."/>
            <person name="Perez M."/>
            <person name="Xu T."/>
            <person name="Qian P.-Y."/>
            <person name="Qiu J.-W."/>
        </authorList>
    </citation>
    <scope>NUCLEOTIDE SEQUENCE</scope>
    <source>
        <strain evidence="2">Gill1</strain>
    </source>
</reference>
<organism evidence="2">
    <name type="scientific">Catillopecten margaritatus gill symbiont</name>
    <dbReference type="NCBI Taxonomy" id="3083288"/>
    <lineage>
        <taxon>Bacteria</taxon>
        <taxon>Pseudomonadati</taxon>
        <taxon>Pseudomonadota</taxon>
        <taxon>Gammaproteobacteria</taxon>
        <taxon>sulfur-oxidizing symbionts</taxon>
    </lineage>
</organism>
<dbReference type="AlphaFoldDB" id="A0AAU6PGF2"/>
<gene>
    <name evidence="2" type="ORF">Ctma_0804</name>
</gene>
<evidence type="ECO:0000313" key="2">
    <source>
        <dbReference type="EMBL" id="WXU00093.1"/>
    </source>
</evidence>
<accession>A0AAU6PGF2</accession>
<feature type="signal peptide" evidence="1">
    <location>
        <begin position="1"/>
        <end position="23"/>
    </location>
</feature>
<evidence type="ECO:0008006" key="3">
    <source>
        <dbReference type="Google" id="ProtNLM"/>
    </source>
</evidence>
<sequence>MKQTNKLLAVAISALLASSLASAETEVTGKMTYEAAGFTNSGSTIGNFGDSAVDATGGNGSNPRYGLVTNDATPSHSSDVFKSEAKAQVFFDGDVKDSTFHVEVQGVFDGKAIKTYDSVEAYTQRDPLREAYIDTEAGDWAIRAGKQQVVWGTADGAKLLDLINPTDYSEMAQNQMEDSRITTWMLNAEKDLEDGSNIQIVISQPKENIFAGLNRNIDTSVRMNGINLGTLQQDPVIDNTLNNGTDSGHAFMMKGPDTITGARNGFLNIVPDLGSVASRFAMAFTRDDATSTNDDIEVNLNNSATTINGNTVAVGADGKYNAVDAASILAFNQKIGGAGFGGLNGAAMEGFTVAGFSKMRITGARGLNNNLANAGGATWNANTDNSLAFVTPGFKKAIMDTYNGLIGGYMGAGMTNSEAKAAIVAKYGLKHTDTTGNVVDFDASTSTDLLNAGDLTGAVMLDAGFQPLYNSNLSSFSDGKKNSAVEYMTNTTFRTFDAFVNAKSQYVYNMPKDTDVDVAARFKGSRDGVNYSVNASYNYDKNPIIDLSWRGNVGQELTVHEVKTTYNANGTQNTTGYNANPVAGVQYNTTTLQVVDTANATAPGGVAAGNSSDTYYTAGTGTDNGLYGGSGGKAATLQFSQEVKRVKQIGGSFDTAIETKAFGSVVIRGEALYTKDGYSPVMNKSRLSIGGLVGALQMKKADRFKYVLGADITVLKNMLVSAQFIQDRNLDYVDDASGYTTDYATMHLSNGFQQAEKNKDFYSLFFSKPFGASGEHRWNNIFMFEENGGKWNRLDAEFSINDDTVATVEYNKYWGDENTQFGQLKNTSNIQIGLKYTF</sequence>
<keyword evidence="1" id="KW-0732">Signal</keyword>
<proteinExistence type="predicted"/>
<name>A0AAU6PGF2_9GAMM</name>
<protein>
    <recommendedName>
        <fullName evidence="3">Autotransporter domain-containing protein</fullName>
    </recommendedName>
</protein>
<dbReference type="EMBL" id="CP138327">
    <property type="protein sequence ID" value="WXU00093.1"/>
    <property type="molecule type" value="Genomic_DNA"/>
</dbReference>